<dbReference type="OrthoDB" id="3145928at2759"/>
<dbReference type="InterPro" id="IPR036864">
    <property type="entry name" value="Zn2-C6_fun-type_DNA-bd_sf"/>
</dbReference>
<dbReference type="PANTHER" id="PTHR36206">
    <property type="entry name" value="ASPERCRYPTIN BIOSYNTHESIS CLUSTER-SPECIFIC TRANSCRIPTION REGULATOR ATNN-RELATED"/>
    <property type="match status" value="1"/>
</dbReference>
<keyword evidence="9" id="KW-0804">Transcription</keyword>
<feature type="domain" description="Zn(2)-C6 fungal-type" evidence="13">
    <location>
        <begin position="38"/>
        <end position="66"/>
    </location>
</feature>
<keyword evidence="3" id="KW-0479">Metal-binding</keyword>
<gene>
    <name evidence="14" type="ORF">ABL_07525</name>
</gene>
<dbReference type="InterPro" id="IPR052360">
    <property type="entry name" value="Transcr_Regulatory_Proteins"/>
</dbReference>
<evidence type="ECO:0000256" key="6">
    <source>
        <dbReference type="ARBA" id="ARBA00023015"/>
    </source>
</evidence>
<evidence type="ECO:0000313" key="14">
    <source>
        <dbReference type="EMBL" id="GAQ44864.1"/>
    </source>
</evidence>
<keyword evidence="10" id="KW-0539">Nucleus</keyword>
<evidence type="ECO:0000256" key="3">
    <source>
        <dbReference type="ARBA" id="ARBA00022723"/>
    </source>
</evidence>
<comment type="caution">
    <text evidence="14">The sequence shown here is derived from an EMBL/GenBank/DDBJ whole genome shotgun (WGS) entry which is preliminary data.</text>
</comment>
<keyword evidence="5 12" id="KW-1133">Transmembrane helix</keyword>
<dbReference type="InterPro" id="IPR021858">
    <property type="entry name" value="Fun_TF"/>
</dbReference>
<dbReference type="GO" id="GO:0003677">
    <property type="term" value="F:DNA binding"/>
    <property type="evidence" value="ECO:0007669"/>
    <property type="project" value="UniProtKB-KW"/>
</dbReference>
<evidence type="ECO:0000259" key="13">
    <source>
        <dbReference type="PROSITE" id="PS50048"/>
    </source>
</evidence>
<dbReference type="Proteomes" id="UP000068243">
    <property type="component" value="Unassembled WGS sequence"/>
</dbReference>
<evidence type="ECO:0000256" key="5">
    <source>
        <dbReference type="ARBA" id="ARBA00022989"/>
    </source>
</evidence>
<organism evidence="14 15">
    <name type="scientific">Aspergillus niger</name>
    <dbReference type="NCBI Taxonomy" id="5061"/>
    <lineage>
        <taxon>Eukaryota</taxon>
        <taxon>Fungi</taxon>
        <taxon>Dikarya</taxon>
        <taxon>Ascomycota</taxon>
        <taxon>Pezizomycotina</taxon>
        <taxon>Eurotiomycetes</taxon>
        <taxon>Eurotiomycetidae</taxon>
        <taxon>Eurotiales</taxon>
        <taxon>Aspergillaceae</taxon>
        <taxon>Aspergillus</taxon>
        <taxon>Aspergillus subgen. Circumdati</taxon>
    </lineage>
</organism>
<dbReference type="Pfam" id="PF01284">
    <property type="entry name" value="MARVEL"/>
    <property type="match status" value="1"/>
</dbReference>
<evidence type="ECO:0000256" key="11">
    <source>
        <dbReference type="SAM" id="MobiDB-lite"/>
    </source>
</evidence>
<dbReference type="InterPro" id="IPR008253">
    <property type="entry name" value="Marvel"/>
</dbReference>
<dbReference type="Pfam" id="PF00172">
    <property type="entry name" value="Zn_clus"/>
    <property type="match status" value="1"/>
</dbReference>
<dbReference type="SUPFAM" id="SSF57701">
    <property type="entry name" value="Zn2/Cys6 DNA-binding domain"/>
    <property type="match status" value="1"/>
</dbReference>
<feature type="compositionally biased region" description="Polar residues" evidence="11">
    <location>
        <begin position="1"/>
        <end position="23"/>
    </location>
</feature>
<evidence type="ECO:0000256" key="4">
    <source>
        <dbReference type="ARBA" id="ARBA00022833"/>
    </source>
</evidence>
<evidence type="ECO:0000256" key="2">
    <source>
        <dbReference type="ARBA" id="ARBA00022692"/>
    </source>
</evidence>
<reference evidence="15" key="1">
    <citation type="journal article" date="2016" name="Genome Announc.">
        <title>Draft genome sequence of Aspergillus niger strain An76.</title>
        <authorList>
            <person name="Gong W."/>
            <person name="Cheng Z."/>
            <person name="Zhang H."/>
            <person name="Liu L."/>
            <person name="Gao P."/>
            <person name="Wang L."/>
        </authorList>
    </citation>
    <scope>NUCLEOTIDE SEQUENCE [LARGE SCALE GENOMIC DNA]</scope>
    <source>
        <strain evidence="15">An76</strain>
    </source>
</reference>
<evidence type="ECO:0000256" key="10">
    <source>
        <dbReference type="ARBA" id="ARBA00023242"/>
    </source>
</evidence>
<dbReference type="Pfam" id="PF11951">
    <property type="entry name" value="Fungal_trans_2"/>
    <property type="match status" value="1"/>
</dbReference>
<dbReference type="InterPro" id="IPR001138">
    <property type="entry name" value="Zn2Cys6_DnaBD"/>
</dbReference>
<keyword evidence="8 12" id="KW-0472">Membrane</keyword>
<dbReference type="PANTHER" id="PTHR36206:SF13">
    <property type="entry name" value="TRANSCRIPTIONAL REGULATORY PROTEIN MOC3"/>
    <property type="match status" value="1"/>
</dbReference>
<keyword evidence="7" id="KW-0238">DNA-binding</keyword>
<keyword evidence="6" id="KW-0805">Transcription regulation</keyword>
<dbReference type="VEuPathDB" id="FungiDB:M747DRAFT_249994"/>
<name>A0A100IP93_ASPNG</name>
<dbReference type="EMBL" id="BCMY01000014">
    <property type="protein sequence ID" value="GAQ44864.1"/>
    <property type="molecule type" value="Genomic_DNA"/>
</dbReference>
<dbReference type="GO" id="GO:0016020">
    <property type="term" value="C:membrane"/>
    <property type="evidence" value="ECO:0007669"/>
    <property type="project" value="UniProtKB-SubCell"/>
</dbReference>
<dbReference type="AlphaFoldDB" id="A0A100IP93"/>
<sequence>MEGLSNNNSLSTAPRSGNNSSAPSSKRVRVVVSQSKRGCVTCKARRVKCDEQKPLCRRCLQAGRVCGGYSHETKSSLSSALQPALKCGVTMDSHAERLSYLAAHVLSLDNRGCSPREDSAWGRIFLQLSSQVECVKAAAVAFGAAYESSQINLIGHRPYSTWNYYGSALARLRSDFHNGSVGAESLALASMVLAYVEILSQHEQNAFTHFLGAVQILTKAEQRRWQASSADILSTIKDALVKINLLIGSYGLSQTPQYMYLDFPRVPTGEDAFCEPELAIDAAMHCLYRSYQFIEQASHLRYTYTNWKEHDPTMSLATTLQARCSSATPTPRNLDMLAEIYAIRTQLTSALIFILCAHSPYETAYDEHHDQFQSIISDAAASARLRRRTKPSAFKRFSTRPGIVSPLFIVSIKCRNPSLRALATTLLNEQSREGPADGRILAAIGARLAALETSSSVPSSPSAPPAACDIVEGERVYGYSVSPNSLGDSRRVVEVIFQRPNPPLMQGWGHTDYSCQDGWMYWSETIEILNHRALHIMAQKMAINIAANRTVDVTLRALQLIFATIVMGTDGYAIHVYRGHTDYVHFVYGNFYAYAGVPDEWGFLMFCAGWTFLGVIFLFFTAGVSFAEHAVIGSVSVIVEVVALLSWLAGFIAVAVNVGSNPCPAEENDCVLLKAAIVFGALEWLLFMITTIPTMKLVFNSTRRQKTPMIQTTTPV</sequence>
<keyword evidence="4" id="KW-0862">Zinc</keyword>
<dbReference type="GO" id="GO:0009893">
    <property type="term" value="P:positive regulation of metabolic process"/>
    <property type="evidence" value="ECO:0007669"/>
    <property type="project" value="UniProtKB-ARBA"/>
</dbReference>
<dbReference type="Gene3D" id="4.10.240.10">
    <property type="entry name" value="Zn(2)-C6 fungal-type DNA-binding domain"/>
    <property type="match status" value="1"/>
</dbReference>
<evidence type="ECO:0000256" key="7">
    <source>
        <dbReference type="ARBA" id="ARBA00023125"/>
    </source>
</evidence>
<dbReference type="SMART" id="SM00066">
    <property type="entry name" value="GAL4"/>
    <property type="match status" value="1"/>
</dbReference>
<evidence type="ECO:0000256" key="12">
    <source>
        <dbReference type="SAM" id="Phobius"/>
    </source>
</evidence>
<feature type="region of interest" description="Disordered" evidence="11">
    <location>
        <begin position="1"/>
        <end position="27"/>
    </location>
</feature>
<evidence type="ECO:0000313" key="15">
    <source>
        <dbReference type="Proteomes" id="UP000068243"/>
    </source>
</evidence>
<evidence type="ECO:0000256" key="8">
    <source>
        <dbReference type="ARBA" id="ARBA00023136"/>
    </source>
</evidence>
<dbReference type="GO" id="GO:0008270">
    <property type="term" value="F:zinc ion binding"/>
    <property type="evidence" value="ECO:0007669"/>
    <property type="project" value="InterPro"/>
</dbReference>
<dbReference type="PROSITE" id="PS50048">
    <property type="entry name" value="ZN2_CY6_FUNGAL_2"/>
    <property type="match status" value="1"/>
</dbReference>
<dbReference type="PROSITE" id="PS00463">
    <property type="entry name" value="ZN2_CY6_FUNGAL_1"/>
    <property type="match status" value="1"/>
</dbReference>
<dbReference type="GO" id="GO:0000981">
    <property type="term" value="F:DNA-binding transcription factor activity, RNA polymerase II-specific"/>
    <property type="evidence" value="ECO:0007669"/>
    <property type="project" value="InterPro"/>
</dbReference>
<accession>A0A100IP93</accession>
<evidence type="ECO:0000256" key="1">
    <source>
        <dbReference type="ARBA" id="ARBA00004141"/>
    </source>
</evidence>
<feature type="transmembrane region" description="Helical" evidence="12">
    <location>
        <begin position="631"/>
        <end position="656"/>
    </location>
</feature>
<protein>
    <recommendedName>
        <fullName evidence="13">Zn(2)-C6 fungal-type domain-containing protein</fullName>
    </recommendedName>
</protein>
<dbReference type="VEuPathDB" id="FungiDB:An09g04980"/>
<comment type="subcellular location">
    <subcellularLocation>
        <location evidence="1">Membrane</location>
        <topology evidence="1">Multi-pass membrane protein</topology>
    </subcellularLocation>
</comment>
<keyword evidence="2 12" id="KW-0812">Transmembrane</keyword>
<feature type="transmembrane region" description="Helical" evidence="12">
    <location>
        <begin position="676"/>
        <end position="699"/>
    </location>
</feature>
<proteinExistence type="predicted"/>
<feature type="transmembrane region" description="Helical" evidence="12">
    <location>
        <begin position="601"/>
        <end position="624"/>
    </location>
</feature>
<evidence type="ECO:0000256" key="9">
    <source>
        <dbReference type="ARBA" id="ARBA00023163"/>
    </source>
</evidence>
<dbReference type="CDD" id="cd00067">
    <property type="entry name" value="GAL4"/>
    <property type="match status" value="1"/>
</dbReference>